<dbReference type="Proteomes" id="UP001375743">
    <property type="component" value="Unassembled WGS sequence"/>
</dbReference>
<dbReference type="InterPro" id="IPR029044">
    <property type="entry name" value="Nucleotide-diphossugar_trans"/>
</dbReference>
<gene>
    <name evidence="3" type="ORF">U1T56_20885</name>
</gene>
<dbReference type="SUPFAM" id="SSF48452">
    <property type="entry name" value="TPR-like"/>
    <property type="match status" value="4"/>
</dbReference>
<sequence length="834" mass="92155">MMGSAAPQLRLIESLLAERRTDEAERVLVRLAERHAEDAEAIAAVAALQASLGRLDEAARQARRALAVRGSLPARTLVALAETLTRAHRHEEADAALAAAIDAGDPDLELRLTRARLVERRGRTDLALRHWRRVLALAPDHREARLGMVRALRGEGRYVDAEVHARRLLEAAPKDQRAHAELARIALDAGDPVEAESRWHAALLAHPGSPDLVTGLAQALAAQHRFADACILLEELARAQPERGEPLAALVRTRLAEGDLDAAERRCRELLALEPERLPHRLLEGRILEQRSEHARAAELYARIAAEHPQMPEPALAAAELALRQGDLRTAEAGFRTVLALVPGEIAAELGLLATLAEQGLAAEVEAAAARALALAPNQPRAHLRRAQALETLGRLEAARLALLEARSAMPHREEPLLQLVRLTLRHGDIAAAATHAEALLAAHPRSLAARLTACDVALAQAVGERARAVLSELASELPEHREVQKRLARLDWLDGAIPRARRRWARITRFDARLHGPPDPIVRLDTHPLPMPAGEVRAFLLVRNEVARLPWLLEYYRKLGVDRFLFLDNDSDDGTREWLLAQGPDVHLFHTPASFATSGAGMRWINRLLDEHGSGAWCLTIDADEVLVYPHVERLSLERLTAYLDAIGAEAMVAPMLDMYADTPLDAVVYEPGQSLIEAFPWFDATGYVRCDSNDFPYFRRHGGCRARVFHETPNAGPVLQKVPLIRWAPDIKYTSSKHTAFPCRLADVSGALLHFKYLPDFAASVRTEVARGQHYLGGKEYRVYLRRLEAGESLSLMGPPSCRYRDSGQLVELGLIQTSSRFEAHVRDHGTR</sequence>
<keyword evidence="1" id="KW-0677">Repeat</keyword>
<dbReference type="SUPFAM" id="SSF53448">
    <property type="entry name" value="Nucleotide-diphospho-sugar transferases"/>
    <property type="match status" value="1"/>
</dbReference>
<dbReference type="PANTHER" id="PTHR45586:SF14">
    <property type="entry name" value="TETRATRICOPEPTIDE TPR_2 REPEAT PROTEIN"/>
    <property type="match status" value="1"/>
</dbReference>
<name>A0ABU8XWM5_9PROT</name>
<comment type="caution">
    <text evidence="3">The sequence shown here is derived from an EMBL/GenBank/DDBJ whole genome shotgun (WGS) entry which is preliminary data.</text>
</comment>
<dbReference type="PANTHER" id="PTHR45586">
    <property type="entry name" value="TPR REPEAT-CONTAINING PROTEIN PA4667"/>
    <property type="match status" value="1"/>
</dbReference>
<dbReference type="Pfam" id="PF14559">
    <property type="entry name" value="TPR_19"/>
    <property type="match status" value="2"/>
</dbReference>
<evidence type="ECO:0000313" key="3">
    <source>
        <dbReference type="EMBL" id="MEK0085615.1"/>
    </source>
</evidence>
<protein>
    <submittedName>
        <fullName evidence="3">Tetratricopeptide repeat protein</fullName>
    </submittedName>
</protein>
<dbReference type="InterPro" id="IPR019734">
    <property type="entry name" value="TPR_rpt"/>
</dbReference>
<evidence type="ECO:0000313" key="4">
    <source>
        <dbReference type="Proteomes" id="UP001375743"/>
    </source>
</evidence>
<dbReference type="Gene3D" id="1.25.40.10">
    <property type="entry name" value="Tetratricopeptide repeat domain"/>
    <property type="match status" value="2"/>
</dbReference>
<reference evidence="3 4" key="1">
    <citation type="submission" date="2024-01" db="EMBL/GenBank/DDBJ databases">
        <title>Multi-omics insights into the function and evolution of sodium benzoate biodegradation pathways in Benzoatithermus flavus gen. nov., sp. nov. from hot spring.</title>
        <authorList>
            <person name="Hu C.-J."/>
            <person name="Li W.-J."/>
        </authorList>
    </citation>
    <scope>NUCLEOTIDE SEQUENCE [LARGE SCALE GENOMIC DNA]</scope>
    <source>
        <strain evidence="3 4">SYSU G07066</strain>
    </source>
</reference>
<dbReference type="InterPro" id="IPR011990">
    <property type="entry name" value="TPR-like_helical_dom_sf"/>
</dbReference>
<evidence type="ECO:0000256" key="1">
    <source>
        <dbReference type="ARBA" id="ARBA00022737"/>
    </source>
</evidence>
<dbReference type="Pfam" id="PF13704">
    <property type="entry name" value="Glyco_tranf_2_4"/>
    <property type="match status" value="1"/>
</dbReference>
<keyword evidence="2" id="KW-0802">TPR repeat</keyword>
<dbReference type="SMART" id="SM00028">
    <property type="entry name" value="TPR"/>
    <property type="match status" value="8"/>
</dbReference>
<organism evidence="3 4">
    <name type="scientific">Benzoatithermus flavus</name>
    <dbReference type="NCBI Taxonomy" id="3108223"/>
    <lineage>
        <taxon>Bacteria</taxon>
        <taxon>Pseudomonadati</taxon>
        <taxon>Pseudomonadota</taxon>
        <taxon>Alphaproteobacteria</taxon>
        <taxon>Geminicoccales</taxon>
        <taxon>Geminicoccaceae</taxon>
        <taxon>Benzoatithermus</taxon>
    </lineage>
</organism>
<dbReference type="InterPro" id="IPR051012">
    <property type="entry name" value="CellSynth/LPSAsmb/PSIAsmb"/>
</dbReference>
<proteinExistence type="predicted"/>
<evidence type="ECO:0000256" key="2">
    <source>
        <dbReference type="ARBA" id="ARBA00022803"/>
    </source>
</evidence>
<keyword evidence="4" id="KW-1185">Reference proteome</keyword>
<dbReference type="EMBL" id="JBBLZC010000031">
    <property type="protein sequence ID" value="MEK0085615.1"/>
    <property type="molecule type" value="Genomic_DNA"/>
</dbReference>
<accession>A0ABU8XWM5</accession>
<dbReference type="RefSeq" id="WP_418161465.1">
    <property type="nucleotide sequence ID" value="NZ_JBBLZC010000031.1"/>
</dbReference>